<reference evidence="1 2" key="1">
    <citation type="journal article" date="2013" name="Curr. Biol.">
        <title>The Genome of the Foraminiferan Reticulomyxa filosa.</title>
        <authorList>
            <person name="Glockner G."/>
            <person name="Hulsmann N."/>
            <person name="Schleicher M."/>
            <person name="Noegel A.A."/>
            <person name="Eichinger L."/>
            <person name="Gallinger C."/>
            <person name="Pawlowski J."/>
            <person name="Sierra R."/>
            <person name="Euteneuer U."/>
            <person name="Pillet L."/>
            <person name="Moustafa A."/>
            <person name="Platzer M."/>
            <person name="Groth M."/>
            <person name="Szafranski K."/>
            <person name="Schliwa M."/>
        </authorList>
    </citation>
    <scope>NUCLEOTIDE SEQUENCE [LARGE SCALE GENOMIC DNA]</scope>
</reference>
<gene>
    <name evidence="1" type="ORF">RFI_33894</name>
</gene>
<evidence type="ECO:0000313" key="2">
    <source>
        <dbReference type="Proteomes" id="UP000023152"/>
    </source>
</evidence>
<dbReference type="AlphaFoldDB" id="X6LQ56"/>
<keyword evidence="2" id="KW-1185">Reference proteome</keyword>
<organism evidence="1 2">
    <name type="scientific">Reticulomyxa filosa</name>
    <dbReference type="NCBI Taxonomy" id="46433"/>
    <lineage>
        <taxon>Eukaryota</taxon>
        <taxon>Sar</taxon>
        <taxon>Rhizaria</taxon>
        <taxon>Retaria</taxon>
        <taxon>Foraminifera</taxon>
        <taxon>Monothalamids</taxon>
        <taxon>Reticulomyxidae</taxon>
        <taxon>Reticulomyxa</taxon>
    </lineage>
</organism>
<dbReference type="EMBL" id="ASPP01033099">
    <property type="protein sequence ID" value="ETO03511.1"/>
    <property type="molecule type" value="Genomic_DNA"/>
</dbReference>
<protein>
    <submittedName>
        <fullName evidence="1">Uncharacterized protein</fullName>
    </submittedName>
</protein>
<sequence length="373" mass="44295">KHTEFEFRLQIKNLKDNPQNAAQKLDNKNKVHKRYIAFSNGTAVKEKQMTYLSTYTRSDVILFNNYPIKYSEIISQMKELPINDSEMVKQIRARLRNKQLESYPQHKMDFVDALTYLLFGTEVARNPGCILLHQMMLDLIESKQYTFEMFLDSGSMLMPMAMSGAVHAARMAYVYLEPFLPKSYKYPGPCYHDDTFRQLFEKENHLIELWLKLKQKPEQFTENKKDKKKRLNNQYSYVKMNANGKPFWLFMCELFKKKLFCFVLTIQNLISYIFRTYSSLKTQKRSFNKCENISSNTSLDNSGHKKSFNHFDTYNLTNNIIFIIDDKQDSKSAEQCQRKIFLFVKDNREEIKITKCKMYILTFALFGMCKQFL</sequence>
<feature type="non-terminal residue" evidence="1">
    <location>
        <position position="1"/>
    </location>
</feature>
<name>X6LQ56_RETFI</name>
<accession>X6LQ56</accession>
<comment type="caution">
    <text evidence="1">The sequence shown here is derived from an EMBL/GenBank/DDBJ whole genome shotgun (WGS) entry which is preliminary data.</text>
</comment>
<evidence type="ECO:0000313" key="1">
    <source>
        <dbReference type="EMBL" id="ETO03511.1"/>
    </source>
</evidence>
<proteinExistence type="predicted"/>
<dbReference type="Proteomes" id="UP000023152">
    <property type="component" value="Unassembled WGS sequence"/>
</dbReference>